<evidence type="ECO:0008006" key="4">
    <source>
        <dbReference type="Google" id="ProtNLM"/>
    </source>
</evidence>
<dbReference type="EMBL" id="AP018586">
    <property type="protein sequence ID" value="BBD92560.1"/>
    <property type="molecule type" value="Genomic_DNA"/>
</dbReference>
<dbReference type="Proteomes" id="UP000274772">
    <property type="component" value="Chromosome"/>
</dbReference>
<accession>A0ABM7FT96</accession>
<feature type="transmembrane region" description="Helical" evidence="1">
    <location>
        <begin position="166"/>
        <end position="190"/>
    </location>
</feature>
<evidence type="ECO:0000313" key="2">
    <source>
        <dbReference type="EMBL" id="BBD92560.1"/>
    </source>
</evidence>
<organism evidence="2 3">
    <name type="scientific">Staphylococcus caprae</name>
    <dbReference type="NCBI Taxonomy" id="29380"/>
    <lineage>
        <taxon>Bacteria</taxon>
        <taxon>Bacillati</taxon>
        <taxon>Bacillota</taxon>
        <taxon>Bacilli</taxon>
        <taxon>Bacillales</taxon>
        <taxon>Staphylococcaceae</taxon>
        <taxon>Staphylococcus</taxon>
    </lineage>
</organism>
<keyword evidence="3" id="KW-1185">Reference proteome</keyword>
<feature type="transmembrane region" description="Helical" evidence="1">
    <location>
        <begin position="60"/>
        <end position="82"/>
    </location>
</feature>
<evidence type="ECO:0000313" key="3">
    <source>
        <dbReference type="Proteomes" id="UP000274772"/>
    </source>
</evidence>
<evidence type="ECO:0000256" key="1">
    <source>
        <dbReference type="SAM" id="Phobius"/>
    </source>
</evidence>
<feature type="transmembrane region" description="Helical" evidence="1">
    <location>
        <begin position="88"/>
        <end position="109"/>
    </location>
</feature>
<reference evidence="2 3" key="1">
    <citation type="submission" date="2018-05" db="EMBL/GenBank/DDBJ databases">
        <title>Complete genome sequencing of three human clinical isolates of Staphylococcus caprae reveals virulence factors similar to those of S. epidermidis and S. capitis.</title>
        <authorList>
            <person name="Watanabe S."/>
            <person name="Cui L."/>
        </authorList>
    </citation>
    <scope>NUCLEOTIDE SEQUENCE [LARGE SCALE GENOMIC DNA]</scope>
    <source>
        <strain evidence="2 3">JMUB590</strain>
    </source>
</reference>
<gene>
    <name evidence="2" type="ORF">JMUB590_1502</name>
</gene>
<name>A0ABM7FT96_9STAP</name>
<sequence>MIHNNGKHYIINLNRNKLSFILPLINYITPHPLKEINERELKDIKTANISKEEKDKNDSLIGWTAGIGSLIGILTKSIGDYMDFSTNFILNLVIVLLVIVPLLIFKIVINKKDERKIDISIENAQRSAYVWPHFSILLANILISISFSIFLLAIIYAFLFMTISNFSFIFLIAFLFFIILFQNNMLYSYVEIHGKMGEIKWKR</sequence>
<keyword evidence="1" id="KW-1133">Transmembrane helix</keyword>
<dbReference type="Pfam" id="PF04276">
    <property type="entry name" value="DUF443"/>
    <property type="match status" value="1"/>
</dbReference>
<dbReference type="NCBIfam" id="TIGR01218">
    <property type="entry name" value="Gpos_tandem_5TM"/>
    <property type="match status" value="1"/>
</dbReference>
<dbReference type="InterPro" id="IPR005915">
    <property type="entry name" value="Tandem_5TM"/>
</dbReference>
<keyword evidence="1" id="KW-0472">Membrane</keyword>
<proteinExistence type="predicted"/>
<keyword evidence="1" id="KW-0812">Transmembrane</keyword>
<feature type="transmembrane region" description="Helical" evidence="1">
    <location>
        <begin position="130"/>
        <end position="160"/>
    </location>
</feature>
<protein>
    <recommendedName>
        <fullName evidence="4">DUF443 family protein</fullName>
    </recommendedName>
</protein>